<gene>
    <name evidence="2" type="primary">aas_0</name>
    <name evidence="2" type="ORF">CM83_72241</name>
</gene>
<keyword evidence="1" id="KW-0812">Transmembrane</keyword>
<evidence type="ECO:0000313" key="2">
    <source>
        <dbReference type="EMBL" id="JAG32161.1"/>
    </source>
</evidence>
<dbReference type="EMBL" id="GBHO01011443">
    <property type="protein sequence ID" value="JAG32161.1"/>
    <property type="molecule type" value="Transcribed_RNA"/>
</dbReference>
<feature type="transmembrane region" description="Helical" evidence="1">
    <location>
        <begin position="14"/>
        <end position="35"/>
    </location>
</feature>
<sequence length="112" mass="13495">ISAHWFTINHHITFLHHMIFFLFLHLICFNHQFILDYLLISNHRIPTIHLLIVPPFNHTPLPSAPQKITNFLERRLRKYYIVQGYCKRVETYSVSVRKSLFKNDETQHNNKA</sequence>
<feature type="non-terminal residue" evidence="2">
    <location>
        <position position="112"/>
    </location>
</feature>
<accession>A0A0A9YKL7</accession>
<protein>
    <submittedName>
        <fullName evidence="2">Bifunctional protein aas</fullName>
    </submittedName>
</protein>
<reference evidence="2" key="2">
    <citation type="submission" date="2014-07" db="EMBL/GenBank/DDBJ databases">
        <authorList>
            <person name="Hull J."/>
        </authorList>
    </citation>
    <scope>NUCLEOTIDE SEQUENCE</scope>
</reference>
<organism evidence="2">
    <name type="scientific">Lygus hesperus</name>
    <name type="common">Western plant bug</name>
    <dbReference type="NCBI Taxonomy" id="30085"/>
    <lineage>
        <taxon>Eukaryota</taxon>
        <taxon>Metazoa</taxon>
        <taxon>Ecdysozoa</taxon>
        <taxon>Arthropoda</taxon>
        <taxon>Hexapoda</taxon>
        <taxon>Insecta</taxon>
        <taxon>Pterygota</taxon>
        <taxon>Neoptera</taxon>
        <taxon>Paraneoptera</taxon>
        <taxon>Hemiptera</taxon>
        <taxon>Heteroptera</taxon>
        <taxon>Panheteroptera</taxon>
        <taxon>Cimicomorpha</taxon>
        <taxon>Miridae</taxon>
        <taxon>Mirini</taxon>
        <taxon>Lygus</taxon>
    </lineage>
</organism>
<proteinExistence type="predicted"/>
<reference evidence="2" key="1">
    <citation type="journal article" date="2014" name="PLoS ONE">
        <title>Transcriptome-Based Identification of ABC Transporters in the Western Tarnished Plant Bug Lygus hesperus.</title>
        <authorList>
            <person name="Hull J.J."/>
            <person name="Chaney K."/>
            <person name="Geib S.M."/>
            <person name="Fabrick J.A."/>
            <person name="Brent C.S."/>
            <person name="Walsh D."/>
            <person name="Lavine L.C."/>
        </authorList>
    </citation>
    <scope>NUCLEOTIDE SEQUENCE</scope>
</reference>
<feature type="non-terminal residue" evidence="2">
    <location>
        <position position="1"/>
    </location>
</feature>
<keyword evidence="1" id="KW-1133">Transmembrane helix</keyword>
<evidence type="ECO:0000256" key="1">
    <source>
        <dbReference type="SAM" id="Phobius"/>
    </source>
</evidence>
<dbReference type="AlphaFoldDB" id="A0A0A9YKL7"/>
<name>A0A0A9YKL7_LYGHE</name>
<keyword evidence="1" id="KW-0472">Membrane</keyword>